<keyword evidence="3" id="KW-1185">Reference proteome</keyword>
<dbReference type="OrthoDB" id="3358108at2"/>
<gene>
    <name evidence="1" type="ordered locus">Hden_0148</name>
    <name evidence="2" type="ordered locus">Hden_1568</name>
</gene>
<evidence type="ECO:0000313" key="2">
    <source>
        <dbReference type="EMBL" id="ADJ23379.1"/>
    </source>
</evidence>
<dbReference type="EMBL" id="CP002083">
    <property type="protein sequence ID" value="ADJ23379.1"/>
    <property type="molecule type" value="Genomic_DNA"/>
</dbReference>
<evidence type="ECO:0008006" key="4">
    <source>
        <dbReference type="Google" id="ProtNLM"/>
    </source>
</evidence>
<dbReference type="AlphaFoldDB" id="D8JQ54"/>
<dbReference type="NCBIfam" id="NF033832">
    <property type="entry name" value="sce7726_fam"/>
    <property type="match status" value="1"/>
</dbReference>
<sequence>MVWPSFSPPLEAAGMGWCASWARNRAHQRRLGNPTSLVAFCLWPSTDQTAIDALDYLWGVGSIIMRDSDVREALRARLGAEHAGASDTRLVEEMGIWSGTVRIDVAVINGELSGYELKSDSDTLERLPAQADIYGKVFDRMTLVVGSKHAKKALKIIPKWWGCLEARVSDNRLVLKHKRKARINPGRDAKIIAQLLWKEEALAILDFHGLAGGWRSRRSAEILERLVERIPFASLTAHVRAALKARPSLGQRVACDLNMPIEASET</sequence>
<dbReference type="InterPro" id="IPR047729">
    <property type="entry name" value="Sce7726-like"/>
</dbReference>
<dbReference type="Proteomes" id="UP000002033">
    <property type="component" value="Chromosome"/>
</dbReference>
<reference evidence="1" key="1">
    <citation type="submission" date="2010-06" db="EMBL/GenBank/DDBJ databases">
        <title>Complete sequence of Hyphomicrobium denitrificans ATCC 51888.</title>
        <authorList>
            <consortium name="US DOE Joint Genome Institute"/>
            <person name="Lucas S."/>
            <person name="Copeland A."/>
            <person name="Lapidus A."/>
            <person name="Cheng J.-F."/>
            <person name="Bruce D."/>
            <person name="Goodwin L."/>
            <person name="Pitluck S."/>
            <person name="Held B."/>
            <person name="Detter J.C."/>
            <person name="Han C."/>
            <person name="Tapia R."/>
            <person name="Land M."/>
            <person name="Hauser L."/>
            <person name="Kyrpides N."/>
            <person name="Ivanova N."/>
            <person name="Brown P.J.B."/>
            <person name="Brun Y.V."/>
            <person name="Woyke T."/>
        </authorList>
    </citation>
    <scope>NUCLEOTIDE SEQUENCE</scope>
    <source>
        <strain evidence="1">ATCC 51888</strain>
    </source>
</reference>
<name>D8JQ54_HYPDA</name>
<dbReference type="KEGG" id="hdn:Hden_0148"/>
<proteinExistence type="predicted"/>
<dbReference type="STRING" id="582899.Hden_0148"/>
<evidence type="ECO:0000313" key="3">
    <source>
        <dbReference type="Proteomes" id="UP000002033"/>
    </source>
</evidence>
<reference evidence="3" key="2">
    <citation type="journal article" date="2011" name="J. Bacteriol.">
        <title>Genome sequences of eight morphologically diverse alphaproteobacteria.</title>
        <authorList>
            <consortium name="US DOE Joint Genome Institute"/>
            <person name="Brown P.J."/>
            <person name="Kysela D.T."/>
            <person name="Buechlein A."/>
            <person name="Hemmerich C."/>
            <person name="Brun Y.V."/>
        </authorList>
    </citation>
    <scope>NUCLEOTIDE SEQUENCE [LARGE SCALE GENOMIC DNA]</scope>
    <source>
        <strain evidence="3">ATCC 51888 / DSM 1869 / NCIB 11706 / TK 0415</strain>
    </source>
</reference>
<dbReference type="KEGG" id="hdn:Hden_1568"/>
<accession>D8JQ54</accession>
<dbReference type="EMBL" id="CP002083">
    <property type="protein sequence ID" value="ADJ21975.1"/>
    <property type="molecule type" value="Genomic_DNA"/>
</dbReference>
<evidence type="ECO:0000313" key="1">
    <source>
        <dbReference type="EMBL" id="ADJ21975.1"/>
    </source>
</evidence>
<dbReference type="HOGENOM" id="CLU_091314_1_0_5"/>
<organism evidence="1 3">
    <name type="scientific">Hyphomicrobium denitrificans (strain ATCC 51888 / DSM 1869 / NCIMB 11706 / TK 0415)</name>
    <dbReference type="NCBI Taxonomy" id="582899"/>
    <lineage>
        <taxon>Bacteria</taxon>
        <taxon>Pseudomonadati</taxon>
        <taxon>Pseudomonadota</taxon>
        <taxon>Alphaproteobacteria</taxon>
        <taxon>Hyphomicrobiales</taxon>
        <taxon>Hyphomicrobiaceae</taxon>
        <taxon>Hyphomicrobium</taxon>
    </lineage>
</organism>
<dbReference type="eggNOG" id="ENOG502ZAKT">
    <property type="taxonomic scope" value="Bacteria"/>
</dbReference>
<protein>
    <recommendedName>
        <fullName evidence="4">Sce7726 family protein</fullName>
    </recommendedName>
</protein>